<proteinExistence type="predicted"/>
<sequence>MAAVASLTKRGCFPAQRRFPARGPASRRPIVMVRARSADDLSEGHSDYHLTADTIAFNAKHASALSRRIAQVRAAEVVQDALPSRPELPSSNETEAQVAQRLAKWHEDQWKKLRACQPGQFDDDGIFGGA</sequence>
<keyword evidence="2" id="KW-1185">Reference proteome</keyword>
<organism evidence="1 2">
    <name type="scientific">Tetrabaena socialis</name>
    <dbReference type="NCBI Taxonomy" id="47790"/>
    <lineage>
        <taxon>Eukaryota</taxon>
        <taxon>Viridiplantae</taxon>
        <taxon>Chlorophyta</taxon>
        <taxon>core chlorophytes</taxon>
        <taxon>Chlorophyceae</taxon>
        <taxon>CS clade</taxon>
        <taxon>Chlamydomonadales</taxon>
        <taxon>Tetrabaenaceae</taxon>
        <taxon>Tetrabaena</taxon>
    </lineage>
</organism>
<dbReference type="OrthoDB" id="536226at2759"/>
<dbReference type="AlphaFoldDB" id="A0A2J7ZLQ4"/>
<accession>A0A2J7ZLQ4</accession>
<evidence type="ECO:0000313" key="1">
    <source>
        <dbReference type="EMBL" id="PNH01196.1"/>
    </source>
</evidence>
<comment type="caution">
    <text evidence="1">The sequence shown here is derived from an EMBL/GenBank/DDBJ whole genome shotgun (WGS) entry which is preliminary data.</text>
</comment>
<reference evidence="1 2" key="1">
    <citation type="journal article" date="2017" name="Mol. Biol. Evol.">
        <title>The 4-celled Tetrabaena socialis nuclear genome reveals the essential components for genetic control of cell number at the origin of multicellularity in the volvocine lineage.</title>
        <authorList>
            <person name="Featherston J."/>
            <person name="Arakaki Y."/>
            <person name="Hanschen E.R."/>
            <person name="Ferris P.J."/>
            <person name="Michod R.E."/>
            <person name="Olson B.J.S.C."/>
            <person name="Nozaki H."/>
            <person name="Durand P.M."/>
        </authorList>
    </citation>
    <scope>NUCLEOTIDE SEQUENCE [LARGE SCALE GENOMIC DNA]</scope>
    <source>
        <strain evidence="1 2">NIES-571</strain>
    </source>
</reference>
<dbReference type="EMBL" id="PGGS01000981">
    <property type="protein sequence ID" value="PNH01196.1"/>
    <property type="molecule type" value="Genomic_DNA"/>
</dbReference>
<name>A0A2J7ZLQ4_9CHLO</name>
<dbReference type="Proteomes" id="UP000236333">
    <property type="component" value="Unassembled WGS sequence"/>
</dbReference>
<evidence type="ECO:0000313" key="2">
    <source>
        <dbReference type="Proteomes" id="UP000236333"/>
    </source>
</evidence>
<gene>
    <name evidence="1" type="ORF">TSOC_012933</name>
</gene>
<protein>
    <submittedName>
        <fullName evidence="1">Uncharacterized protein</fullName>
    </submittedName>
</protein>